<dbReference type="SUPFAM" id="SSF56300">
    <property type="entry name" value="Metallo-dependent phosphatases"/>
    <property type="match status" value="1"/>
</dbReference>
<dbReference type="RefSeq" id="WP_256031515.1">
    <property type="nucleotide sequence ID" value="NZ_JAHLKM010000066.1"/>
</dbReference>
<dbReference type="PANTHER" id="PTHR30337">
    <property type="entry name" value="COMPONENT OF ATP-DEPENDENT DSDNA EXONUCLEASE"/>
    <property type="match status" value="1"/>
</dbReference>
<protein>
    <submittedName>
        <fullName evidence="2">Metallophosphoesterase family protein</fullName>
    </submittedName>
</protein>
<sequence length="237" mass="26117">MQLLVVGDTHIGRTTHPRTGVSINRLNAFATAVEYGIKQDVDAVAHVGDLFHESATPSQAALVQKKIFAELADADIPFYYVRGNHATQSSDELFSMVNTDYLNQLNTTGVAIGSTVRLFGINHSPGGNLPWSEFAFPYMISEPVSILILHQTLQQLSGAGPMSVDLDRIFQQFGGQFDAVFSGHHHDATRQDYNGVPLLYTGAAEHMSKNENPVDRIAWMVQVENESVSIDRYDIPE</sequence>
<gene>
    <name evidence="2" type="ORF">KM295_16580</name>
</gene>
<dbReference type="PANTHER" id="PTHR30337:SF0">
    <property type="entry name" value="NUCLEASE SBCCD SUBUNIT D"/>
    <property type="match status" value="1"/>
</dbReference>
<dbReference type="InterPro" id="IPR029052">
    <property type="entry name" value="Metallo-depent_PP-like"/>
</dbReference>
<accession>A0A9R1CTJ4</accession>
<dbReference type="AlphaFoldDB" id="A0A9R1CTJ4"/>
<dbReference type="GO" id="GO:0016787">
    <property type="term" value="F:hydrolase activity"/>
    <property type="evidence" value="ECO:0007669"/>
    <property type="project" value="InterPro"/>
</dbReference>
<dbReference type="Pfam" id="PF00149">
    <property type="entry name" value="Metallophos"/>
    <property type="match status" value="1"/>
</dbReference>
<dbReference type="EMBL" id="JAHLKM010000066">
    <property type="protein sequence ID" value="MCQ4335063.1"/>
    <property type="molecule type" value="Genomic_DNA"/>
</dbReference>
<proteinExistence type="predicted"/>
<reference evidence="2" key="1">
    <citation type="journal article" date="2023" name="Front. Microbiol.">
        <title>Genomic-based phylogenetic and metabolic analyses of the genus Natronomonas, and description of Natronomonas aquatica sp. nov.</title>
        <authorList>
            <person name="Garcia-Roldan A."/>
            <person name="Duran-Viseras A."/>
            <person name="de la Haba R.R."/>
            <person name="Corral P."/>
            <person name="Sanchez-Porro C."/>
            <person name="Ventosa A."/>
        </authorList>
    </citation>
    <scope>NUCLEOTIDE SEQUENCE</scope>
    <source>
        <strain evidence="2">F2-12</strain>
    </source>
</reference>
<dbReference type="InterPro" id="IPR004843">
    <property type="entry name" value="Calcineurin-like_PHP"/>
</dbReference>
<organism evidence="2 3">
    <name type="scientific">Natronomonas aquatica</name>
    <dbReference type="NCBI Taxonomy" id="2841590"/>
    <lineage>
        <taxon>Archaea</taxon>
        <taxon>Methanobacteriati</taxon>
        <taxon>Methanobacteriota</taxon>
        <taxon>Stenosarchaea group</taxon>
        <taxon>Halobacteria</taxon>
        <taxon>Halobacteriales</taxon>
        <taxon>Natronomonadaceae</taxon>
        <taxon>Natronomonas</taxon>
    </lineage>
</organism>
<dbReference type="Gene3D" id="3.60.21.10">
    <property type="match status" value="1"/>
</dbReference>
<evidence type="ECO:0000259" key="1">
    <source>
        <dbReference type="Pfam" id="PF00149"/>
    </source>
</evidence>
<dbReference type="Proteomes" id="UP001139494">
    <property type="component" value="Unassembled WGS sequence"/>
</dbReference>
<keyword evidence="3" id="KW-1185">Reference proteome</keyword>
<dbReference type="InterPro" id="IPR050535">
    <property type="entry name" value="DNA_Repair-Maintenance_Comp"/>
</dbReference>
<comment type="caution">
    <text evidence="2">The sequence shown here is derived from an EMBL/GenBank/DDBJ whole genome shotgun (WGS) entry which is preliminary data.</text>
</comment>
<feature type="domain" description="Calcineurin-like phosphoesterase" evidence="1">
    <location>
        <begin position="1"/>
        <end position="187"/>
    </location>
</feature>
<evidence type="ECO:0000313" key="3">
    <source>
        <dbReference type="Proteomes" id="UP001139494"/>
    </source>
</evidence>
<name>A0A9R1CTJ4_9EURY</name>
<evidence type="ECO:0000313" key="2">
    <source>
        <dbReference type="EMBL" id="MCQ4335063.1"/>
    </source>
</evidence>